<dbReference type="InterPro" id="IPR003697">
    <property type="entry name" value="Maf-like"/>
</dbReference>
<comment type="caution">
    <text evidence="10">The sequence shown here is derived from an EMBL/GenBank/DDBJ whole genome shotgun (WGS) entry which is preliminary data.</text>
</comment>
<dbReference type="EMBL" id="LOCO01000007">
    <property type="protein sequence ID" value="KXO10337.1"/>
    <property type="molecule type" value="Genomic_DNA"/>
</dbReference>
<evidence type="ECO:0000256" key="7">
    <source>
        <dbReference type="ARBA" id="ARBA00060749"/>
    </source>
</evidence>
<evidence type="ECO:0000313" key="11">
    <source>
        <dbReference type="Proteomes" id="UP000070282"/>
    </source>
</evidence>
<dbReference type="PANTHER" id="PTHR43213:SF10">
    <property type="entry name" value="7-METHYL-GTP PYROPHOSPHATASE"/>
    <property type="match status" value="1"/>
</dbReference>
<keyword evidence="3 9" id="KW-0378">Hydrolase</keyword>
<dbReference type="GO" id="GO:0047429">
    <property type="term" value="F:nucleoside triphosphate diphosphatase activity"/>
    <property type="evidence" value="ECO:0007669"/>
    <property type="project" value="InterPro"/>
</dbReference>
<dbReference type="HAMAP" id="MF_00528">
    <property type="entry name" value="Maf"/>
    <property type="match status" value="1"/>
</dbReference>
<comment type="cofactor">
    <cofactor evidence="9">
        <name>a divalent metal cation</name>
        <dbReference type="ChEBI" id="CHEBI:60240"/>
    </cofactor>
</comment>
<dbReference type="PATRIC" id="fig|1306954.6.peg.3825"/>
<dbReference type="FunFam" id="3.90.950.10:FF:000005">
    <property type="entry name" value="7-methyl-GTP pyrophosphatase"/>
    <property type="match status" value="1"/>
</dbReference>
<dbReference type="EC" id="3.6.1.-" evidence="9"/>
<dbReference type="AlphaFoldDB" id="A0A137SD19"/>
<sequence>MTSSGLLLASSSPYRKRLLEQLGLPFETASPNIDESPLQGELPDALAVRLATQKAQALAPEHPGKLIIGSDQVAALPNGTLLSKPGSYEQALEQLSQSSGKSVHFLTGLAVLDTRTGALEHCCETFIAHFRDLTSEEISNYLRREQPYDCAGSFKMEGLGITLFKGLEGRDPNSLIGLPLIALNEILIRLGNNPLLHPEPSSGV</sequence>
<evidence type="ECO:0000313" key="10">
    <source>
        <dbReference type="EMBL" id="KXO10337.1"/>
    </source>
</evidence>
<keyword evidence="11" id="KW-1185">Reference proteome</keyword>
<dbReference type="NCBIfam" id="TIGR00172">
    <property type="entry name" value="maf"/>
    <property type="match status" value="1"/>
</dbReference>
<dbReference type="PIRSF" id="PIRSF006305">
    <property type="entry name" value="Maf"/>
    <property type="match status" value="1"/>
</dbReference>
<reference evidence="11" key="1">
    <citation type="submission" date="2015-12" db="EMBL/GenBank/DDBJ databases">
        <authorList>
            <person name="Lima A."/>
            <person name="Farahani Zayas N."/>
            <person name="Castro Da Silva M.A."/>
            <person name="Cabral A."/>
            <person name="Pessatti M.L."/>
        </authorList>
    </citation>
    <scope>NUCLEOTIDE SEQUENCE [LARGE SCALE GENOMIC DNA]</scope>
    <source>
        <strain evidence="11">LAMA 842</strain>
    </source>
</reference>
<evidence type="ECO:0000256" key="6">
    <source>
        <dbReference type="ARBA" id="ARBA00053369"/>
    </source>
</evidence>
<evidence type="ECO:0000256" key="2">
    <source>
        <dbReference type="ARBA" id="ARBA00022490"/>
    </source>
</evidence>
<organism evidence="10 11">
    <name type="scientific">Marinobacter excellens LAMA 842</name>
    <dbReference type="NCBI Taxonomy" id="1306954"/>
    <lineage>
        <taxon>Bacteria</taxon>
        <taxon>Pseudomonadati</taxon>
        <taxon>Pseudomonadota</taxon>
        <taxon>Gammaproteobacteria</taxon>
        <taxon>Pseudomonadales</taxon>
        <taxon>Marinobacteraceae</taxon>
        <taxon>Marinobacter</taxon>
    </lineage>
</organism>
<comment type="catalytic activity">
    <reaction evidence="5 9">
        <text>N(7)-methyl-GTP + H2O = N(7)-methyl-GMP + diphosphate + H(+)</text>
        <dbReference type="Rhea" id="RHEA:58744"/>
        <dbReference type="ChEBI" id="CHEBI:15377"/>
        <dbReference type="ChEBI" id="CHEBI:15378"/>
        <dbReference type="ChEBI" id="CHEBI:33019"/>
        <dbReference type="ChEBI" id="CHEBI:58285"/>
        <dbReference type="ChEBI" id="CHEBI:87133"/>
    </reaction>
</comment>
<dbReference type="Proteomes" id="UP000070282">
    <property type="component" value="Unassembled WGS sequence"/>
</dbReference>
<comment type="function">
    <text evidence="6 9">Nucleoside triphosphate pyrophosphatase that hydrolyzes 7-methyl-GTP (m(7)GTP). May have a dual role in cell division arrest and in preventing the incorporation of modified nucleotides into cellular nucleic acids.</text>
</comment>
<evidence type="ECO:0000256" key="5">
    <source>
        <dbReference type="ARBA" id="ARBA00050213"/>
    </source>
</evidence>
<dbReference type="PANTHER" id="PTHR43213">
    <property type="entry name" value="BIFUNCTIONAL DTTP/UTP PYROPHOSPHATASE/METHYLTRANSFERASE PROTEIN-RELATED"/>
    <property type="match status" value="1"/>
</dbReference>
<dbReference type="CDD" id="cd00555">
    <property type="entry name" value="Maf"/>
    <property type="match status" value="1"/>
</dbReference>
<feature type="active site" description="Proton acceptor" evidence="9">
    <location>
        <position position="71"/>
    </location>
</feature>
<accession>A0A137SD19</accession>
<keyword evidence="4 9" id="KW-0546">Nucleotide metabolism</keyword>
<proteinExistence type="inferred from homology"/>
<keyword evidence="2 9" id="KW-0963">Cytoplasm</keyword>
<dbReference type="GO" id="GO:0005737">
    <property type="term" value="C:cytoplasm"/>
    <property type="evidence" value="ECO:0007669"/>
    <property type="project" value="UniProtKB-SubCell"/>
</dbReference>
<dbReference type="GO" id="GO:0009117">
    <property type="term" value="P:nucleotide metabolic process"/>
    <property type="evidence" value="ECO:0007669"/>
    <property type="project" value="UniProtKB-KW"/>
</dbReference>
<dbReference type="Gene3D" id="3.90.950.10">
    <property type="match status" value="1"/>
</dbReference>
<dbReference type="SUPFAM" id="SSF52972">
    <property type="entry name" value="ITPase-like"/>
    <property type="match status" value="1"/>
</dbReference>
<protein>
    <recommendedName>
        <fullName evidence="8 9">7-methyl-GTP pyrophosphatase</fullName>
        <shortName evidence="9">m(7)GTP pyrophosphatase</shortName>
        <ecNumber evidence="9">3.6.1.-</ecNumber>
    </recommendedName>
</protein>
<gene>
    <name evidence="10" type="ORF">J122_1852</name>
</gene>
<comment type="subcellular location">
    <subcellularLocation>
        <location evidence="1 9">Cytoplasm</location>
    </subcellularLocation>
</comment>
<dbReference type="Pfam" id="PF02545">
    <property type="entry name" value="Maf"/>
    <property type="match status" value="1"/>
</dbReference>
<dbReference type="InterPro" id="IPR029001">
    <property type="entry name" value="ITPase-like_fam"/>
</dbReference>
<feature type="site" description="Important for substrate specificity" evidence="9">
    <location>
        <position position="157"/>
    </location>
</feature>
<name>A0A137SD19_9GAMM</name>
<comment type="caution">
    <text evidence="9">Lacks conserved residue(s) required for the propagation of feature annotation.</text>
</comment>
<dbReference type="RefSeq" id="WP_061331904.1">
    <property type="nucleotide sequence ID" value="NZ_LOCO01000007.1"/>
</dbReference>
<evidence type="ECO:0000256" key="9">
    <source>
        <dbReference type="HAMAP-Rule" id="MF_00528"/>
    </source>
</evidence>
<evidence type="ECO:0000256" key="8">
    <source>
        <dbReference type="ARBA" id="ARBA00068163"/>
    </source>
</evidence>
<evidence type="ECO:0000256" key="4">
    <source>
        <dbReference type="ARBA" id="ARBA00023080"/>
    </source>
</evidence>
<feature type="site" description="Important for substrate specificity" evidence="9">
    <location>
        <position position="72"/>
    </location>
</feature>
<evidence type="ECO:0000256" key="3">
    <source>
        <dbReference type="ARBA" id="ARBA00022801"/>
    </source>
</evidence>
<feature type="site" description="Important for substrate specificity" evidence="9">
    <location>
        <position position="14"/>
    </location>
</feature>
<evidence type="ECO:0000256" key="1">
    <source>
        <dbReference type="ARBA" id="ARBA00004496"/>
    </source>
</evidence>
<comment type="similarity">
    <text evidence="7 9">Belongs to the Maf family. YceF subfamily.</text>
</comment>